<evidence type="ECO:0000256" key="1">
    <source>
        <dbReference type="SAM" id="MobiDB-lite"/>
    </source>
</evidence>
<keyword evidence="2" id="KW-1133">Transmembrane helix</keyword>
<keyword evidence="2" id="KW-0472">Membrane</keyword>
<sequence length="188" mass="20670">MSTNEPPLVDVKVTNPVTYLKNWWAKVMGKEGVDFSFRIHPITAFLISFGLSAAFFGAGRYSVNIPFLKYEVLPTPRADAIWKETAYTGKLQYSQSGDKFFLITTSSEAIALSVPEGLDLMALVGKRIFAVGEYNRAERLLKIIDVKDLEILPQTPIPLPTVIPTPIPTPTPTPTVESIELTTPSSGI</sequence>
<name>A0A0G0UEK9_9BACT</name>
<feature type="region of interest" description="Disordered" evidence="1">
    <location>
        <begin position="163"/>
        <end position="188"/>
    </location>
</feature>
<keyword evidence="2" id="KW-0812">Transmembrane</keyword>
<organism evidence="3 4">
    <name type="scientific">Candidatus Woesebacteria bacterium GW2011_GWB1_41_10</name>
    <dbReference type="NCBI Taxonomy" id="1618577"/>
    <lineage>
        <taxon>Bacteria</taxon>
        <taxon>Candidatus Woeseibacteriota</taxon>
    </lineage>
</organism>
<dbReference type="EMBL" id="LCAE01000032">
    <property type="protein sequence ID" value="KKR85826.1"/>
    <property type="molecule type" value="Genomic_DNA"/>
</dbReference>
<gene>
    <name evidence="3" type="ORF">UU32_C0032G0005</name>
</gene>
<protein>
    <submittedName>
        <fullName evidence="3">Uncharacterized protein</fullName>
    </submittedName>
</protein>
<evidence type="ECO:0000313" key="4">
    <source>
        <dbReference type="Proteomes" id="UP000033858"/>
    </source>
</evidence>
<proteinExistence type="predicted"/>
<accession>A0A0G0UEK9</accession>
<evidence type="ECO:0000313" key="3">
    <source>
        <dbReference type="EMBL" id="KKR85826.1"/>
    </source>
</evidence>
<evidence type="ECO:0000256" key="2">
    <source>
        <dbReference type="SAM" id="Phobius"/>
    </source>
</evidence>
<feature type="compositionally biased region" description="Pro residues" evidence="1">
    <location>
        <begin position="163"/>
        <end position="173"/>
    </location>
</feature>
<feature type="transmembrane region" description="Helical" evidence="2">
    <location>
        <begin position="39"/>
        <end position="59"/>
    </location>
</feature>
<dbReference type="AlphaFoldDB" id="A0A0G0UEK9"/>
<dbReference type="Proteomes" id="UP000033858">
    <property type="component" value="Unassembled WGS sequence"/>
</dbReference>
<comment type="caution">
    <text evidence="3">The sequence shown here is derived from an EMBL/GenBank/DDBJ whole genome shotgun (WGS) entry which is preliminary data.</text>
</comment>
<reference evidence="3 4" key="1">
    <citation type="journal article" date="2015" name="Nature">
        <title>rRNA introns, odd ribosomes, and small enigmatic genomes across a large radiation of phyla.</title>
        <authorList>
            <person name="Brown C.T."/>
            <person name="Hug L.A."/>
            <person name="Thomas B.C."/>
            <person name="Sharon I."/>
            <person name="Castelle C.J."/>
            <person name="Singh A."/>
            <person name="Wilkins M.J."/>
            <person name="Williams K.H."/>
            <person name="Banfield J.F."/>
        </authorList>
    </citation>
    <scope>NUCLEOTIDE SEQUENCE [LARGE SCALE GENOMIC DNA]</scope>
</reference>